<dbReference type="AlphaFoldDB" id="Q75GU3"/>
<dbReference type="Proteomes" id="UP000000763">
    <property type="component" value="Chromosome 3"/>
</dbReference>
<reference evidence="3" key="2">
    <citation type="journal article" date="2008" name="Nucleic Acids Res.">
        <title>The rice annotation project database (RAP-DB): 2008 update.</title>
        <authorList>
            <consortium name="The rice annotation project (RAP)"/>
        </authorList>
    </citation>
    <scope>GENOME REANNOTATION</scope>
    <source>
        <strain evidence="3">cv. Nipponbare</strain>
    </source>
</reference>
<organism evidence="2 3">
    <name type="scientific">Oryza sativa subsp. japonica</name>
    <name type="common">Rice</name>
    <dbReference type="NCBI Taxonomy" id="39947"/>
    <lineage>
        <taxon>Eukaryota</taxon>
        <taxon>Viridiplantae</taxon>
        <taxon>Streptophyta</taxon>
        <taxon>Embryophyta</taxon>
        <taxon>Tracheophyta</taxon>
        <taxon>Spermatophyta</taxon>
        <taxon>Magnoliopsida</taxon>
        <taxon>Liliopsida</taxon>
        <taxon>Poales</taxon>
        <taxon>Poaceae</taxon>
        <taxon>BOP clade</taxon>
        <taxon>Oryzoideae</taxon>
        <taxon>Oryzeae</taxon>
        <taxon>Oryzinae</taxon>
        <taxon>Oryza</taxon>
        <taxon>Oryza sativa</taxon>
    </lineage>
</organism>
<proteinExistence type="predicted"/>
<protein>
    <submittedName>
        <fullName evidence="2">Uncharacterized protein</fullName>
    </submittedName>
</protein>
<gene>
    <name evidence="2" type="primary">OJ1499_D04.15</name>
</gene>
<evidence type="ECO:0000256" key="1">
    <source>
        <dbReference type="SAM" id="MobiDB-lite"/>
    </source>
</evidence>
<reference evidence="3" key="1">
    <citation type="journal article" date="2005" name="Nature">
        <title>The map-based sequence of the rice genome.</title>
        <authorList>
            <consortium name="International rice genome sequencing project (IRGSP)"/>
            <person name="Matsumoto T."/>
            <person name="Wu J."/>
            <person name="Kanamori H."/>
            <person name="Katayose Y."/>
            <person name="Fujisawa M."/>
            <person name="Namiki N."/>
            <person name="Mizuno H."/>
            <person name="Yamamoto K."/>
            <person name="Antonio B.A."/>
            <person name="Baba T."/>
            <person name="Sakata K."/>
            <person name="Nagamura Y."/>
            <person name="Aoki H."/>
            <person name="Arikawa K."/>
            <person name="Arita K."/>
            <person name="Bito T."/>
            <person name="Chiden Y."/>
            <person name="Fujitsuka N."/>
            <person name="Fukunaka R."/>
            <person name="Hamada M."/>
            <person name="Harada C."/>
            <person name="Hayashi A."/>
            <person name="Hijishita S."/>
            <person name="Honda M."/>
            <person name="Hosokawa S."/>
            <person name="Ichikawa Y."/>
            <person name="Idonuma A."/>
            <person name="Iijima M."/>
            <person name="Ikeda M."/>
            <person name="Ikeno M."/>
            <person name="Ito K."/>
            <person name="Ito S."/>
            <person name="Ito T."/>
            <person name="Ito Y."/>
            <person name="Ito Y."/>
            <person name="Iwabuchi A."/>
            <person name="Kamiya K."/>
            <person name="Karasawa W."/>
            <person name="Kurita K."/>
            <person name="Katagiri S."/>
            <person name="Kikuta A."/>
            <person name="Kobayashi H."/>
            <person name="Kobayashi N."/>
            <person name="Machita K."/>
            <person name="Maehara T."/>
            <person name="Masukawa M."/>
            <person name="Mizubayashi T."/>
            <person name="Mukai Y."/>
            <person name="Nagasaki H."/>
            <person name="Nagata Y."/>
            <person name="Naito S."/>
            <person name="Nakashima M."/>
            <person name="Nakama Y."/>
            <person name="Nakamichi Y."/>
            <person name="Nakamura M."/>
            <person name="Meguro A."/>
            <person name="Negishi M."/>
            <person name="Ohta I."/>
            <person name="Ohta T."/>
            <person name="Okamoto M."/>
            <person name="Ono N."/>
            <person name="Saji S."/>
            <person name="Sakaguchi M."/>
            <person name="Sakai K."/>
            <person name="Shibata M."/>
            <person name="Shimokawa T."/>
            <person name="Song J."/>
            <person name="Takazaki Y."/>
            <person name="Terasawa K."/>
            <person name="Tsugane M."/>
            <person name="Tsuji K."/>
            <person name="Ueda S."/>
            <person name="Waki K."/>
            <person name="Yamagata H."/>
            <person name="Yamamoto M."/>
            <person name="Yamamoto S."/>
            <person name="Yamane H."/>
            <person name="Yoshiki S."/>
            <person name="Yoshihara R."/>
            <person name="Yukawa K."/>
            <person name="Zhong H."/>
            <person name="Yano M."/>
            <person name="Yuan Q."/>
            <person name="Ouyang S."/>
            <person name="Liu J."/>
            <person name="Jones K.M."/>
            <person name="Gansberger K."/>
            <person name="Moffat K."/>
            <person name="Hill J."/>
            <person name="Bera J."/>
            <person name="Fadrosh D."/>
            <person name="Jin S."/>
            <person name="Johri S."/>
            <person name="Kim M."/>
            <person name="Overton L."/>
            <person name="Reardon M."/>
            <person name="Tsitrin T."/>
            <person name="Vuong H."/>
            <person name="Weaver B."/>
            <person name="Ciecko A."/>
            <person name="Tallon L."/>
            <person name="Jackson J."/>
            <person name="Pai G."/>
            <person name="Aken S.V."/>
            <person name="Utterback T."/>
            <person name="Reidmuller S."/>
            <person name="Feldblyum T."/>
            <person name="Hsiao J."/>
            <person name="Zismann V."/>
            <person name="Iobst S."/>
            <person name="de Vazeille A.R."/>
            <person name="Buell C.R."/>
            <person name="Ying K."/>
            <person name="Li Y."/>
            <person name="Lu T."/>
            <person name="Huang Y."/>
            <person name="Zhao Q."/>
            <person name="Feng Q."/>
            <person name="Zhang L."/>
            <person name="Zhu J."/>
            <person name="Weng Q."/>
            <person name="Mu J."/>
            <person name="Lu Y."/>
            <person name="Fan D."/>
            <person name="Liu Y."/>
            <person name="Guan J."/>
            <person name="Zhang Y."/>
            <person name="Yu S."/>
            <person name="Liu X."/>
            <person name="Zhang Y."/>
            <person name="Hong G."/>
            <person name="Han B."/>
            <person name="Choisne N."/>
            <person name="Demange N."/>
            <person name="Orjeda G."/>
            <person name="Samain S."/>
            <person name="Cattolico L."/>
            <person name="Pelletier E."/>
            <person name="Couloux A."/>
            <person name="Segurens B."/>
            <person name="Wincker P."/>
            <person name="D'Hont A."/>
            <person name="Scarpelli C."/>
            <person name="Weissenbach J."/>
            <person name="Salanoubat M."/>
            <person name="Quetier F."/>
            <person name="Yu Y."/>
            <person name="Kim H.R."/>
            <person name="Rambo T."/>
            <person name="Currie J."/>
            <person name="Collura K."/>
            <person name="Luo M."/>
            <person name="Yang T."/>
            <person name="Ammiraju J.S.S."/>
            <person name="Engler F."/>
            <person name="Soderlund C."/>
            <person name="Wing R.A."/>
            <person name="Palmer L.E."/>
            <person name="de la Bastide M."/>
            <person name="Spiegel L."/>
            <person name="Nascimento L."/>
            <person name="Zutavern T."/>
            <person name="O'Shaughnessy A."/>
            <person name="Dike S."/>
            <person name="Dedhia N."/>
            <person name="Preston R."/>
            <person name="Balija V."/>
            <person name="McCombie W.R."/>
            <person name="Chow T."/>
            <person name="Chen H."/>
            <person name="Chung M."/>
            <person name="Chen C."/>
            <person name="Shaw J."/>
            <person name="Wu H."/>
            <person name="Hsiao K."/>
            <person name="Chao Y."/>
            <person name="Chu M."/>
            <person name="Cheng C."/>
            <person name="Hour A."/>
            <person name="Lee P."/>
            <person name="Lin S."/>
            <person name="Lin Y."/>
            <person name="Liou J."/>
            <person name="Liu S."/>
            <person name="Hsing Y."/>
            <person name="Raghuvanshi S."/>
            <person name="Mohanty A."/>
            <person name="Bharti A.K."/>
            <person name="Gaur A."/>
            <person name="Gupta V."/>
            <person name="Kumar D."/>
            <person name="Ravi V."/>
            <person name="Vij S."/>
            <person name="Kapur A."/>
            <person name="Khurana P."/>
            <person name="Khurana P."/>
            <person name="Khurana J.P."/>
            <person name="Tyagi A.K."/>
            <person name="Gaikwad K."/>
            <person name="Singh A."/>
            <person name="Dalal V."/>
            <person name="Srivastava S."/>
            <person name="Dixit A."/>
            <person name="Pal A.K."/>
            <person name="Ghazi I.A."/>
            <person name="Yadav M."/>
            <person name="Pandit A."/>
            <person name="Bhargava A."/>
            <person name="Sureshbabu K."/>
            <person name="Batra K."/>
            <person name="Sharma T.R."/>
            <person name="Mohapatra T."/>
            <person name="Singh N.K."/>
            <person name="Messing J."/>
            <person name="Nelson A.B."/>
            <person name="Fuks G."/>
            <person name="Kavchok S."/>
            <person name="Keizer G."/>
            <person name="Linton E."/>
            <person name="Llaca V."/>
            <person name="Song R."/>
            <person name="Tanyolac B."/>
            <person name="Young S."/>
            <person name="Ho-Il K."/>
            <person name="Hahn J.H."/>
            <person name="Sangsakoo G."/>
            <person name="Vanavichit A."/>
            <person name="de Mattos Luiz.A.T."/>
            <person name="Zimmer P.D."/>
            <person name="Malone G."/>
            <person name="Dellagostin O."/>
            <person name="de Oliveira A.C."/>
            <person name="Bevan M."/>
            <person name="Bancroft I."/>
            <person name="Minx P."/>
            <person name="Cordum H."/>
            <person name="Wilson R."/>
            <person name="Cheng Z."/>
            <person name="Jin W."/>
            <person name="Jiang J."/>
            <person name="Leong S.A."/>
            <person name="Iwama H."/>
            <person name="Gojobori T."/>
            <person name="Itoh T."/>
            <person name="Niimura Y."/>
            <person name="Fujii Y."/>
            <person name="Habara T."/>
            <person name="Sakai H."/>
            <person name="Sato Y."/>
            <person name="Wilson G."/>
            <person name="Kumar K."/>
            <person name="McCouch S."/>
            <person name="Juretic N."/>
            <person name="Hoen D."/>
            <person name="Wright S."/>
            <person name="Bruskiewich R."/>
            <person name="Bureau T."/>
            <person name="Miyao A."/>
            <person name="Hirochika H."/>
            <person name="Nishikawa T."/>
            <person name="Kadowaki K."/>
            <person name="Sugiura M."/>
            <person name="Burr B."/>
            <person name="Sasaki T."/>
        </authorList>
    </citation>
    <scope>NUCLEOTIDE SEQUENCE [LARGE SCALE GENOMIC DNA]</scope>
    <source>
        <strain evidence="3">cv. Nipponbare</strain>
    </source>
</reference>
<feature type="compositionally biased region" description="Gly residues" evidence="1">
    <location>
        <begin position="31"/>
        <end position="40"/>
    </location>
</feature>
<accession>Q75GU3</accession>
<evidence type="ECO:0000313" key="3">
    <source>
        <dbReference type="Proteomes" id="UP000000763"/>
    </source>
</evidence>
<sequence>MQDRRALGKVPQVEAVGNDLRATCWREEGGVGEGVGGGEGKSWRVEEGCH</sequence>
<dbReference type="EMBL" id="AC137997">
    <property type="protein sequence ID" value="AAR01630.1"/>
    <property type="molecule type" value="Genomic_DNA"/>
</dbReference>
<evidence type="ECO:0000313" key="2">
    <source>
        <dbReference type="EMBL" id="AAR01630.1"/>
    </source>
</evidence>
<feature type="region of interest" description="Disordered" evidence="1">
    <location>
        <begin position="29"/>
        <end position="50"/>
    </location>
</feature>
<name>Q75GU3_ORYSJ</name>
<feature type="compositionally biased region" description="Basic and acidic residues" evidence="1">
    <location>
        <begin position="41"/>
        <end position="50"/>
    </location>
</feature>